<dbReference type="GO" id="GO:0004673">
    <property type="term" value="F:protein histidine kinase activity"/>
    <property type="evidence" value="ECO:0007669"/>
    <property type="project" value="UniProtKB-EC"/>
</dbReference>
<dbReference type="Gene3D" id="3.30.565.10">
    <property type="entry name" value="Histidine kinase-like ATPase, C-terminal domain"/>
    <property type="match status" value="1"/>
</dbReference>
<keyword evidence="5" id="KW-0547">Nucleotide-binding</keyword>
<dbReference type="InterPro" id="IPR011495">
    <property type="entry name" value="Sig_transdc_His_kin_sub2_dim/P"/>
</dbReference>
<dbReference type="eggNOG" id="COG3920">
    <property type="taxonomic scope" value="Bacteria"/>
</dbReference>
<evidence type="ECO:0000259" key="8">
    <source>
        <dbReference type="PROSITE" id="PS50109"/>
    </source>
</evidence>
<evidence type="ECO:0000256" key="6">
    <source>
        <dbReference type="ARBA" id="ARBA00022777"/>
    </source>
</evidence>
<dbReference type="PROSITE" id="PS50109">
    <property type="entry name" value="HIS_KIN"/>
    <property type="match status" value="1"/>
</dbReference>
<dbReference type="EMBL" id="CP000927">
    <property type="protein sequence ID" value="ABZ70303.1"/>
    <property type="molecule type" value="Genomic_DNA"/>
</dbReference>
<dbReference type="SUPFAM" id="SSF55874">
    <property type="entry name" value="ATPase domain of HSP90 chaperone/DNA topoisomerase II/histidine kinase"/>
    <property type="match status" value="1"/>
</dbReference>
<evidence type="ECO:0000256" key="5">
    <source>
        <dbReference type="ARBA" id="ARBA00022741"/>
    </source>
</evidence>
<dbReference type="AlphaFoldDB" id="B0SXY0"/>
<dbReference type="Pfam" id="PF02518">
    <property type="entry name" value="HATPase_c"/>
    <property type="match status" value="1"/>
</dbReference>
<dbReference type="Pfam" id="PF07568">
    <property type="entry name" value="HisKA_2"/>
    <property type="match status" value="1"/>
</dbReference>
<feature type="domain" description="Histidine kinase" evidence="8">
    <location>
        <begin position="137"/>
        <end position="227"/>
    </location>
</feature>
<evidence type="ECO:0000256" key="4">
    <source>
        <dbReference type="ARBA" id="ARBA00022679"/>
    </source>
</evidence>
<evidence type="ECO:0000256" key="1">
    <source>
        <dbReference type="ARBA" id="ARBA00000085"/>
    </source>
</evidence>
<evidence type="ECO:0000256" key="2">
    <source>
        <dbReference type="ARBA" id="ARBA00012438"/>
    </source>
</evidence>
<keyword evidence="6 9" id="KW-0418">Kinase</keyword>
<comment type="catalytic activity">
    <reaction evidence="1">
        <text>ATP + protein L-histidine = ADP + protein N-phospho-L-histidine.</text>
        <dbReference type="EC" id="2.7.13.3"/>
    </reaction>
</comment>
<dbReference type="SMART" id="SM00387">
    <property type="entry name" value="HATPase_c"/>
    <property type="match status" value="1"/>
</dbReference>
<dbReference type="InterPro" id="IPR036890">
    <property type="entry name" value="HATPase_C_sf"/>
</dbReference>
<dbReference type="GO" id="GO:0005524">
    <property type="term" value="F:ATP binding"/>
    <property type="evidence" value="ECO:0007669"/>
    <property type="project" value="UniProtKB-KW"/>
</dbReference>
<protein>
    <recommendedName>
        <fullName evidence="2">histidine kinase</fullName>
        <ecNumber evidence="2">2.7.13.3</ecNumber>
    </recommendedName>
</protein>
<keyword evidence="4" id="KW-0808">Transferase</keyword>
<dbReference type="HOGENOM" id="CLU_1154780_0_0_5"/>
<keyword evidence="3" id="KW-0597">Phosphoprotein</keyword>
<sequence>MDVERRDLGDAAVRHVGSDDRLSEAQHRIANNLALIAGYTRLQATRLHKAGRPLSAREACIALEEVAARIETVGELHRLLSAAPGQSETDIDLGVFLAKLCRSLMETVSFAGDTTISHRDAGGCLVRPDQATPVALIVSELVTNALKYAHPSGVAGRIIVSCRPTVGGLVVEVADDGVGLSEDFDPRTDGGLGFRVVRGLARQLGASLIYEASGVGLTVRLTLGGDDEEHRVIPLWPSRD</sequence>
<evidence type="ECO:0000256" key="7">
    <source>
        <dbReference type="ARBA" id="ARBA00022840"/>
    </source>
</evidence>
<reference evidence="9" key="1">
    <citation type="submission" date="2008-01" db="EMBL/GenBank/DDBJ databases">
        <title>Complete sequence of chromosome of Caulobacter sp. K31.</title>
        <authorList>
            <consortium name="US DOE Joint Genome Institute"/>
            <person name="Copeland A."/>
            <person name="Lucas S."/>
            <person name="Lapidus A."/>
            <person name="Barry K."/>
            <person name="Glavina del Rio T."/>
            <person name="Dalin E."/>
            <person name="Tice H."/>
            <person name="Pitluck S."/>
            <person name="Bruce D."/>
            <person name="Goodwin L."/>
            <person name="Thompson L.S."/>
            <person name="Brettin T."/>
            <person name="Detter J.C."/>
            <person name="Han C."/>
            <person name="Schmutz J."/>
            <person name="Larimer F."/>
            <person name="Land M."/>
            <person name="Hauser L."/>
            <person name="Kyrpides N."/>
            <person name="Kim E."/>
            <person name="Stephens C."/>
            <person name="Richardson P."/>
        </authorList>
    </citation>
    <scope>NUCLEOTIDE SEQUENCE [LARGE SCALE GENOMIC DNA]</scope>
    <source>
        <strain evidence="9">K31</strain>
    </source>
</reference>
<dbReference type="EC" id="2.7.13.3" evidence="2"/>
<dbReference type="KEGG" id="cak:Caul_1173"/>
<dbReference type="InterPro" id="IPR005467">
    <property type="entry name" value="His_kinase_dom"/>
</dbReference>
<dbReference type="STRING" id="366602.Caul_1173"/>
<proteinExistence type="predicted"/>
<keyword evidence="7" id="KW-0067">ATP-binding</keyword>
<accession>B0SXY0</accession>
<gene>
    <name evidence="9" type="ordered locus">Caul_1173</name>
</gene>
<name>B0SXY0_CAUSK</name>
<organism evidence="9">
    <name type="scientific">Caulobacter sp. (strain K31)</name>
    <dbReference type="NCBI Taxonomy" id="366602"/>
    <lineage>
        <taxon>Bacteria</taxon>
        <taxon>Pseudomonadati</taxon>
        <taxon>Pseudomonadota</taxon>
        <taxon>Alphaproteobacteria</taxon>
        <taxon>Caulobacterales</taxon>
        <taxon>Caulobacteraceae</taxon>
        <taxon>Caulobacter</taxon>
    </lineage>
</organism>
<dbReference type="PANTHER" id="PTHR41523">
    <property type="entry name" value="TWO-COMPONENT SYSTEM SENSOR PROTEIN"/>
    <property type="match status" value="1"/>
</dbReference>
<evidence type="ECO:0000256" key="3">
    <source>
        <dbReference type="ARBA" id="ARBA00022553"/>
    </source>
</evidence>
<dbReference type="CDD" id="cd16936">
    <property type="entry name" value="HATPase_RsbW-like"/>
    <property type="match status" value="1"/>
</dbReference>
<dbReference type="PANTHER" id="PTHR41523:SF8">
    <property type="entry name" value="ETHYLENE RESPONSE SENSOR PROTEIN"/>
    <property type="match status" value="1"/>
</dbReference>
<dbReference type="OrthoDB" id="7297573at2"/>
<dbReference type="InterPro" id="IPR003594">
    <property type="entry name" value="HATPase_dom"/>
</dbReference>
<evidence type="ECO:0000313" key="9">
    <source>
        <dbReference type="EMBL" id="ABZ70303.1"/>
    </source>
</evidence>